<sequence>MERLQALMQLREAIQDAEQFGLLRTQDGKVITGALDNELGFELVGDEDSPLSKQAVIEAVASELDGLLQDTQLSDYAVNETDLCRCEINGKPYVLYLGLRQE</sequence>
<dbReference type="AlphaFoldDB" id="A0A2J9VKJ3"/>
<dbReference type="EMBL" id="LOSJ02000001">
    <property type="protein sequence ID" value="PNM64288.1"/>
    <property type="molecule type" value="Genomic_DNA"/>
</dbReference>
<gene>
    <name evidence="1" type="ORF">AL544_005090</name>
</gene>
<accession>A0A2J9VKJ3</accession>
<protein>
    <submittedName>
        <fullName evidence="1">Uncharacterized protein</fullName>
    </submittedName>
</protein>
<keyword evidence="2" id="KW-1185">Reference proteome</keyword>
<proteinExistence type="predicted"/>
<comment type="caution">
    <text evidence="1">The sequence shown here is derived from an EMBL/GenBank/DDBJ whole genome shotgun (WGS) entry which is preliminary data.</text>
</comment>
<reference evidence="1" key="1">
    <citation type="submission" date="2017-12" db="EMBL/GenBank/DDBJ databases">
        <title>FDA dAtabase for Regulatory Grade micrObial Sequences (FDA-ARGOS): Supporting development and validation of Infectious Disease Dx tests.</title>
        <authorList>
            <person name="Hoffmann M."/>
            <person name="Allard M."/>
            <person name="Evans P."/>
            <person name="Brown E."/>
            <person name="Tallon L.J."/>
            <person name="Sadzewicz L."/>
            <person name="Sengamalay N."/>
            <person name="Ott S."/>
            <person name="Godinez A."/>
            <person name="Nagaraj S."/>
            <person name="Vavikolanu K."/>
            <person name="Aluvathingal J."/>
            <person name="Nadendla S."/>
            <person name="Hobson J."/>
            <person name="Sichtig H."/>
        </authorList>
    </citation>
    <scope>NUCLEOTIDE SEQUENCE [LARGE SCALE GENOMIC DNA]</scope>
    <source>
        <strain evidence="1">FDAARGOS_113</strain>
    </source>
</reference>
<evidence type="ECO:0000313" key="1">
    <source>
        <dbReference type="EMBL" id="PNM64288.1"/>
    </source>
</evidence>
<name>A0A2J9VKJ3_VIBMI</name>
<evidence type="ECO:0000313" key="2">
    <source>
        <dbReference type="Proteomes" id="UP000053748"/>
    </source>
</evidence>
<dbReference type="RefSeq" id="WP_000440545.1">
    <property type="nucleotide sequence ID" value="NZ_CAWMSS010000002.1"/>
</dbReference>
<organism evidence="1 2">
    <name type="scientific">Vibrio mimicus</name>
    <dbReference type="NCBI Taxonomy" id="674"/>
    <lineage>
        <taxon>Bacteria</taxon>
        <taxon>Pseudomonadati</taxon>
        <taxon>Pseudomonadota</taxon>
        <taxon>Gammaproteobacteria</taxon>
        <taxon>Vibrionales</taxon>
        <taxon>Vibrionaceae</taxon>
        <taxon>Vibrio</taxon>
    </lineage>
</organism>
<dbReference type="Proteomes" id="UP000053748">
    <property type="component" value="Unassembled WGS sequence"/>
</dbReference>